<dbReference type="AlphaFoldDB" id="A0A9P4GYM9"/>
<keyword evidence="2" id="KW-1185">Reference proteome</keyword>
<evidence type="ECO:0000313" key="1">
    <source>
        <dbReference type="EMBL" id="KAF2024099.1"/>
    </source>
</evidence>
<gene>
    <name evidence="1" type="ORF">EK21DRAFT_79427</name>
</gene>
<proteinExistence type="predicted"/>
<dbReference type="EMBL" id="ML978309">
    <property type="protein sequence ID" value="KAF2024099.1"/>
    <property type="molecule type" value="Genomic_DNA"/>
</dbReference>
<name>A0A9P4GYM9_9PLEO</name>
<comment type="caution">
    <text evidence="1">The sequence shown here is derived from an EMBL/GenBank/DDBJ whole genome shotgun (WGS) entry which is preliminary data.</text>
</comment>
<dbReference type="Proteomes" id="UP000799777">
    <property type="component" value="Unassembled WGS sequence"/>
</dbReference>
<organism evidence="1 2">
    <name type="scientific">Setomelanomma holmii</name>
    <dbReference type="NCBI Taxonomy" id="210430"/>
    <lineage>
        <taxon>Eukaryota</taxon>
        <taxon>Fungi</taxon>
        <taxon>Dikarya</taxon>
        <taxon>Ascomycota</taxon>
        <taxon>Pezizomycotina</taxon>
        <taxon>Dothideomycetes</taxon>
        <taxon>Pleosporomycetidae</taxon>
        <taxon>Pleosporales</taxon>
        <taxon>Pleosporineae</taxon>
        <taxon>Phaeosphaeriaceae</taxon>
        <taxon>Setomelanomma</taxon>
    </lineage>
</organism>
<evidence type="ECO:0000313" key="2">
    <source>
        <dbReference type="Proteomes" id="UP000799777"/>
    </source>
</evidence>
<reference evidence="1" key="1">
    <citation type="journal article" date="2020" name="Stud. Mycol.">
        <title>101 Dothideomycetes genomes: a test case for predicting lifestyles and emergence of pathogens.</title>
        <authorList>
            <person name="Haridas S."/>
            <person name="Albert R."/>
            <person name="Binder M."/>
            <person name="Bloem J."/>
            <person name="Labutti K."/>
            <person name="Salamov A."/>
            <person name="Andreopoulos B."/>
            <person name="Baker S."/>
            <person name="Barry K."/>
            <person name="Bills G."/>
            <person name="Bluhm B."/>
            <person name="Cannon C."/>
            <person name="Castanera R."/>
            <person name="Culley D."/>
            <person name="Daum C."/>
            <person name="Ezra D."/>
            <person name="Gonzalez J."/>
            <person name="Henrissat B."/>
            <person name="Kuo A."/>
            <person name="Liang C."/>
            <person name="Lipzen A."/>
            <person name="Lutzoni F."/>
            <person name="Magnuson J."/>
            <person name="Mondo S."/>
            <person name="Nolan M."/>
            <person name="Ohm R."/>
            <person name="Pangilinan J."/>
            <person name="Park H.-J."/>
            <person name="Ramirez L."/>
            <person name="Alfaro M."/>
            <person name="Sun H."/>
            <person name="Tritt A."/>
            <person name="Yoshinaga Y."/>
            <person name="Zwiers L.-H."/>
            <person name="Turgeon B."/>
            <person name="Goodwin S."/>
            <person name="Spatafora J."/>
            <person name="Crous P."/>
            <person name="Grigoriev I."/>
        </authorList>
    </citation>
    <scope>NUCLEOTIDE SEQUENCE</scope>
    <source>
        <strain evidence="1">CBS 110217</strain>
    </source>
</reference>
<accession>A0A9P4GYM9</accession>
<protein>
    <submittedName>
        <fullName evidence="1">Uncharacterized protein</fullName>
    </submittedName>
</protein>
<sequence length="209" mass="24356">MDERSARAFRGLSESRHQFLSLCVLARCTLSNDLARALGNFIDNNARHITDHENPGCLHEWVLAVYELRGLLPDYTVDELLSSLTTRRRDRFGGWDVGPHQNYHSDFVPWPRQWTRCHIRSRTPHLREYGWDQRLISSPPVRRCRSLDQMLIGFPTFPPSRWPTPVMSPLLLPTSDYSDDVGEVKWEQAAQAAEVEDLKYRVKQLEWEG</sequence>